<evidence type="ECO:0000313" key="2">
    <source>
        <dbReference type="Proteomes" id="UP000000872"/>
    </source>
</evidence>
<name>Q9EML1_AMEPV</name>
<reference evidence="1 2" key="1">
    <citation type="journal article" date="2000" name="Virology">
        <title>Complete genomic sequence of the Amsacta moorei entomopoxvirus: analysis and comparison with other poxviruses.</title>
        <authorList>
            <person name="Bawden A.L."/>
            <person name="Glassberg K.J."/>
            <person name="Diggans J."/>
            <person name="Shaw R."/>
            <person name="Farmerie W."/>
            <person name="Moyer R.W."/>
        </authorList>
    </citation>
    <scope>NUCLEOTIDE SEQUENCE [LARGE SCALE GENOMIC DNA]</scope>
</reference>
<dbReference type="KEGG" id="vg:1494785"/>
<proteinExistence type="predicted"/>
<gene>
    <name evidence="1" type="primary">AMV195</name>
</gene>
<protein>
    <submittedName>
        <fullName evidence="1">AMV195</fullName>
    </submittedName>
</protein>
<dbReference type="Proteomes" id="UP000000872">
    <property type="component" value="Segment"/>
</dbReference>
<dbReference type="RefSeq" id="NP_064977.1">
    <property type="nucleotide sequence ID" value="NC_002520.1"/>
</dbReference>
<evidence type="ECO:0000313" key="1">
    <source>
        <dbReference type="EMBL" id="AAG02901.1"/>
    </source>
</evidence>
<organism evidence="1 2">
    <name type="scientific">Amsacta moorei entomopoxvirus</name>
    <name type="common">AmEPV</name>
    <dbReference type="NCBI Taxonomy" id="28321"/>
    <lineage>
        <taxon>Viruses</taxon>
        <taxon>Varidnaviria</taxon>
        <taxon>Bamfordvirae</taxon>
        <taxon>Nucleocytoviricota</taxon>
        <taxon>Pokkesviricetes</taxon>
        <taxon>Chitovirales</taxon>
        <taxon>Poxviridae</taxon>
        <taxon>Entomopoxvirinae</taxon>
        <taxon>Betaentomopoxvirus</taxon>
    </lineage>
</organism>
<dbReference type="OrthoDB" id="8751at10239"/>
<keyword evidence="2" id="KW-1185">Reference proteome</keyword>
<dbReference type="EMBL" id="AF250284">
    <property type="protein sequence ID" value="AAG02901.1"/>
    <property type="molecule type" value="Genomic_DNA"/>
</dbReference>
<accession>Q9EML1</accession>
<organismHost>
    <name type="scientific">Amsacta</name>
    <dbReference type="NCBI Taxonomy" id="340055"/>
</organismHost>
<dbReference type="GeneID" id="1494785"/>
<sequence>MIIIYILIVILFLVLILYNYKKKYEEEEIDETNYDYLLQKYHLSLIKIQNINYNSDEEINIASFYFKYITRISINPDNYSIFNDILSNILNNSNVSITNKYYKAISIPKNICMSVFLLDYTKLNKEVLTEIFLLFIKWNNELKHMFEYKNNEYVYSNALIYIIMYTINEKYSLNIELNTDEYNRNLLIFNTPPLILSCKVLNNTPGFYSDGSYTYNSPLLPGSIIEGSEILDVIIFAKYILFIQVNDDLIQKYFDVVMKELHYYGCFMDTVGYKIESATQSSYITQIIFQLSYIYPEILSYITDSNYLLKNIILDINSIQNTNLFPTLINKLNYLNNEKTRFDIHTVNGTMRVIKNGYGITSSNYSSFCYNDDININNRFLKYSIEISNPYYSNYIISFINARFGILKIQNIFTNNINSSIKGNDHASVGYILNDNELFVAKGYTAQDYRMQSYEILTYNSIVSVNHMTLNYDLIGSLDIIIFIWRNSPIRFFNNFREVHIENYKIYCNYPMKTLRLTEFMIFTITVRDFNDLVVSFSINRPLTDIILRPDESTVCSGIMTIKEKRENKYIQDYVFTPEDFDPLGIHYFEVFIYELKIGFVLYGPFENVATRINDKNVIVNNNGVRYILL</sequence>